<comment type="caution">
    <text evidence="5">The sequence shown here is derived from an EMBL/GenBank/DDBJ whole genome shotgun (WGS) entry which is preliminary data.</text>
</comment>
<dbReference type="SUPFAM" id="SSF55890">
    <property type="entry name" value="Sporulation response regulatory protein Spo0B"/>
    <property type="match status" value="1"/>
</dbReference>
<evidence type="ECO:0000259" key="4">
    <source>
        <dbReference type="Pfam" id="PF14689"/>
    </source>
</evidence>
<evidence type="ECO:0000256" key="3">
    <source>
        <dbReference type="ARBA" id="ARBA00022777"/>
    </source>
</evidence>
<evidence type="ECO:0000313" key="6">
    <source>
        <dbReference type="Proteomes" id="UP000093482"/>
    </source>
</evidence>
<name>A0A1C0Z5B0_9BACL</name>
<dbReference type="Proteomes" id="UP000093482">
    <property type="component" value="Unassembled WGS sequence"/>
</dbReference>
<dbReference type="RefSeq" id="WP_066461048.1">
    <property type="nucleotide sequence ID" value="NZ_MATO01000001.1"/>
</dbReference>
<accession>A0A1C0Z5B0</accession>
<dbReference type="Gene3D" id="1.10.287.130">
    <property type="match status" value="1"/>
</dbReference>
<keyword evidence="3" id="KW-0418">Kinase</keyword>
<dbReference type="InterPro" id="IPR039506">
    <property type="entry name" value="SPOB_a"/>
</dbReference>
<dbReference type="GO" id="GO:0000155">
    <property type="term" value="F:phosphorelay sensor kinase activity"/>
    <property type="evidence" value="ECO:0007669"/>
    <property type="project" value="InterPro"/>
</dbReference>
<dbReference type="AlphaFoldDB" id="A0A1C0Z5B0"/>
<evidence type="ECO:0000313" key="5">
    <source>
        <dbReference type="EMBL" id="OCS94679.1"/>
    </source>
</evidence>
<dbReference type="OrthoDB" id="2375606at2"/>
<sequence length="173" mass="20101">MPVEQLTVSDAIRHANHDYLNHLQLIHINLELGQIDAAKQLIEQYTVNVRMFSQLHYLKSPIVQQWLQTCTWRYPAFTLHLTAHVDEALQQGYEEQLVEYLEKTVLHYSEQSTATDELELTVSVTVTQQIKQLFVCVEGFQHIEPLALHNTENIHVDIDEATNECLSYCLAWQ</sequence>
<keyword evidence="2" id="KW-0808">Transferase</keyword>
<keyword evidence="1" id="KW-0597">Phosphoprotein</keyword>
<dbReference type="EMBL" id="MATO01000001">
    <property type="protein sequence ID" value="OCS94679.1"/>
    <property type="molecule type" value="Genomic_DNA"/>
</dbReference>
<evidence type="ECO:0000256" key="1">
    <source>
        <dbReference type="ARBA" id="ARBA00022553"/>
    </source>
</evidence>
<dbReference type="Pfam" id="PF14689">
    <property type="entry name" value="SPOB_a"/>
    <property type="match status" value="1"/>
</dbReference>
<protein>
    <recommendedName>
        <fullName evidence="4">SpoOB alpha-helical domain-containing protein</fullName>
    </recommendedName>
</protein>
<evidence type="ECO:0000256" key="2">
    <source>
        <dbReference type="ARBA" id="ARBA00022679"/>
    </source>
</evidence>
<gene>
    <name evidence="5" type="ORF">A6K76_00475</name>
</gene>
<dbReference type="InterPro" id="IPR016120">
    <property type="entry name" value="Sig_transdc_His_kin_SpoOB"/>
</dbReference>
<organism evidence="5 6">
    <name type="scientific">Caryophanon latum</name>
    <dbReference type="NCBI Taxonomy" id="33977"/>
    <lineage>
        <taxon>Bacteria</taxon>
        <taxon>Bacillati</taxon>
        <taxon>Bacillota</taxon>
        <taxon>Bacilli</taxon>
        <taxon>Bacillales</taxon>
        <taxon>Caryophanaceae</taxon>
        <taxon>Caryophanon</taxon>
    </lineage>
</organism>
<reference evidence="5 6" key="1">
    <citation type="submission" date="2016-07" db="EMBL/GenBank/DDBJ databases">
        <title>Caryophanon latum genome sequencing.</title>
        <authorList>
            <person name="Verma A."/>
            <person name="Pal Y."/>
            <person name="Krishnamurthi S."/>
        </authorList>
    </citation>
    <scope>NUCLEOTIDE SEQUENCE [LARGE SCALE GENOMIC DNA]</scope>
    <source>
        <strain evidence="5 6">DSM 14151</strain>
    </source>
</reference>
<keyword evidence="6" id="KW-1185">Reference proteome</keyword>
<proteinExistence type="predicted"/>
<feature type="domain" description="SpoOB alpha-helical" evidence="4">
    <location>
        <begin position="7"/>
        <end position="54"/>
    </location>
</feature>